<proteinExistence type="predicted"/>
<organism evidence="1">
    <name type="scientific">Anguilla anguilla</name>
    <name type="common">European freshwater eel</name>
    <name type="synonym">Muraena anguilla</name>
    <dbReference type="NCBI Taxonomy" id="7936"/>
    <lineage>
        <taxon>Eukaryota</taxon>
        <taxon>Metazoa</taxon>
        <taxon>Chordata</taxon>
        <taxon>Craniata</taxon>
        <taxon>Vertebrata</taxon>
        <taxon>Euteleostomi</taxon>
        <taxon>Actinopterygii</taxon>
        <taxon>Neopterygii</taxon>
        <taxon>Teleostei</taxon>
        <taxon>Anguilliformes</taxon>
        <taxon>Anguillidae</taxon>
        <taxon>Anguilla</taxon>
    </lineage>
</organism>
<protein>
    <submittedName>
        <fullName evidence="1">Uncharacterized protein</fullName>
    </submittedName>
</protein>
<reference evidence="1" key="2">
    <citation type="journal article" date="2015" name="Fish Shellfish Immunol.">
        <title>Early steps in the European eel (Anguilla anguilla)-Vibrio vulnificus interaction in the gills: Role of the RtxA13 toxin.</title>
        <authorList>
            <person name="Callol A."/>
            <person name="Pajuelo D."/>
            <person name="Ebbesson L."/>
            <person name="Teles M."/>
            <person name="MacKenzie S."/>
            <person name="Amaro C."/>
        </authorList>
    </citation>
    <scope>NUCLEOTIDE SEQUENCE</scope>
</reference>
<name>A0A0E9ULI1_ANGAN</name>
<evidence type="ECO:0000313" key="1">
    <source>
        <dbReference type="EMBL" id="JAH66657.1"/>
    </source>
</evidence>
<dbReference type="AlphaFoldDB" id="A0A0E9ULI1"/>
<reference evidence="1" key="1">
    <citation type="submission" date="2014-11" db="EMBL/GenBank/DDBJ databases">
        <authorList>
            <person name="Amaro Gonzalez C."/>
        </authorList>
    </citation>
    <scope>NUCLEOTIDE SEQUENCE</scope>
</reference>
<accession>A0A0E9ULI1</accession>
<sequence length="78" mass="8647">MSKASLSVPYCSVRSQVTEINLGFFSYLRFGILVAMTDISDLHFHANRAGSLLMILFISLNPPAERRSSMCVEANAHL</sequence>
<dbReference type="EMBL" id="GBXM01041920">
    <property type="protein sequence ID" value="JAH66657.1"/>
    <property type="molecule type" value="Transcribed_RNA"/>
</dbReference>